<dbReference type="Proteomes" id="UP000887563">
    <property type="component" value="Unplaced"/>
</dbReference>
<feature type="compositionally biased region" description="Polar residues" evidence="1">
    <location>
        <begin position="1"/>
        <end position="14"/>
    </location>
</feature>
<dbReference type="Pfam" id="PF15280">
    <property type="entry name" value="BORA_N"/>
    <property type="match status" value="1"/>
</dbReference>
<evidence type="ECO:0000313" key="3">
    <source>
        <dbReference type="WBParaSite" id="Minc3s01952g27389"/>
    </source>
</evidence>
<protein>
    <submittedName>
        <fullName evidence="3">Protein aurora borealis</fullName>
    </submittedName>
</protein>
<feature type="compositionally biased region" description="Low complexity" evidence="1">
    <location>
        <begin position="181"/>
        <end position="190"/>
    </location>
</feature>
<proteinExistence type="predicted"/>
<dbReference type="AlphaFoldDB" id="A0A914ML29"/>
<evidence type="ECO:0000256" key="1">
    <source>
        <dbReference type="SAM" id="MobiDB-lite"/>
    </source>
</evidence>
<accession>A0A914ML29</accession>
<dbReference type="InterPro" id="IPR023252">
    <property type="entry name" value="Aurora_borealis_protein"/>
</dbReference>
<dbReference type="WBParaSite" id="Minc3s01952g27389">
    <property type="protein sequence ID" value="Minc3s01952g27389"/>
    <property type="gene ID" value="Minc3s01952g27389"/>
</dbReference>
<keyword evidence="2" id="KW-1185">Reference proteome</keyword>
<name>A0A914ML29_MELIC</name>
<evidence type="ECO:0000313" key="2">
    <source>
        <dbReference type="Proteomes" id="UP000887563"/>
    </source>
</evidence>
<reference evidence="3" key="1">
    <citation type="submission" date="2022-11" db="UniProtKB">
        <authorList>
            <consortium name="WormBaseParasite"/>
        </authorList>
    </citation>
    <scope>IDENTIFICATION</scope>
</reference>
<organism evidence="2 3">
    <name type="scientific">Meloidogyne incognita</name>
    <name type="common">Southern root-knot nematode worm</name>
    <name type="synonym">Oxyuris incognita</name>
    <dbReference type="NCBI Taxonomy" id="6306"/>
    <lineage>
        <taxon>Eukaryota</taxon>
        <taxon>Metazoa</taxon>
        <taxon>Ecdysozoa</taxon>
        <taxon>Nematoda</taxon>
        <taxon>Chromadorea</taxon>
        <taxon>Rhabditida</taxon>
        <taxon>Tylenchina</taxon>
        <taxon>Tylenchomorpha</taxon>
        <taxon>Tylenchoidea</taxon>
        <taxon>Meloidogynidae</taxon>
        <taxon>Meloidogyninae</taxon>
        <taxon>Meloidogyne</taxon>
        <taxon>Meloidogyne incognita group</taxon>
    </lineage>
</organism>
<feature type="region of interest" description="Disordered" evidence="1">
    <location>
        <begin position="177"/>
        <end position="196"/>
    </location>
</feature>
<feature type="compositionally biased region" description="Polar residues" evidence="1">
    <location>
        <begin position="53"/>
        <end position="65"/>
    </location>
</feature>
<feature type="region of interest" description="Disordered" evidence="1">
    <location>
        <begin position="1"/>
        <end position="65"/>
    </location>
</feature>
<sequence length="290" mass="32906">MNGTTSNSIVNGVSTFKEENDSDEGIGKSESHTNAFKRHKIHLSPKDDKAVGLSQTPPSNGTNSVFVTPGIYKRKICKPRIKKSTEEVKFTWSVDELAIFRPVNFDEAEFSLPPDDWNPNPNHDVEKFWSRNTQIFPSPDIQNVFRPVGENYTKSSSSSSPNCYSYSSEDFYLSKSHGQNSTESSSSRSTSNKRFIHSSDNSTDDALLFKVEFLQFSWNLQLDNIKDEKENEHEFEQIEHSLSIGDDADRIFADLEHESGSFVMRQQVNSPIENVEKLLFFETSPIKPNS</sequence>